<dbReference type="PANTHER" id="PTHR45632:SF3">
    <property type="entry name" value="KELCH-LIKE PROTEIN 32"/>
    <property type="match status" value="1"/>
</dbReference>
<dbReference type="OrthoDB" id="45365at2759"/>
<dbReference type="PANTHER" id="PTHR45632">
    <property type="entry name" value="LD33804P"/>
    <property type="match status" value="1"/>
</dbReference>
<dbReference type="SUPFAM" id="SSF117281">
    <property type="entry name" value="Kelch motif"/>
    <property type="match status" value="1"/>
</dbReference>
<dbReference type="SMART" id="SM00612">
    <property type="entry name" value="Kelch"/>
    <property type="match status" value="5"/>
</dbReference>
<accession>A0A2T2N7A2</accession>
<gene>
    <name evidence="4" type="ORF">BS50DRAFT_562866</name>
</gene>
<name>A0A2T2N7A2_CORCC</name>
<feature type="signal peptide" evidence="3">
    <location>
        <begin position="1"/>
        <end position="19"/>
    </location>
</feature>
<proteinExistence type="predicted"/>
<feature type="chain" id="PRO_5015777686" evidence="3">
    <location>
        <begin position="20"/>
        <end position="345"/>
    </location>
</feature>
<keyword evidence="2" id="KW-0677">Repeat</keyword>
<keyword evidence="1" id="KW-0880">Kelch repeat</keyword>
<evidence type="ECO:0000313" key="5">
    <source>
        <dbReference type="Proteomes" id="UP000240883"/>
    </source>
</evidence>
<dbReference type="EMBL" id="KZ678145">
    <property type="protein sequence ID" value="PSN61331.1"/>
    <property type="molecule type" value="Genomic_DNA"/>
</dbReference>
<organism evidence="4 5">
    <name type="scientific">Corynespora cassiicola Philippines</name>
    <dbReference type="NCBI Taxonomy" id="1448308"/>
    <lineage>
        <taxon>Eukaryota</taxon>
        <taxon>Fungi</taxon>
        <taxon>Dikarya</taxon>
        <taxon>Ascomycota</taxon>
        <taxon>Pezizomycotina</taxon>
        <taxon>Dothideomycetes</taxon>
        <taxon>Pleosporomycetidae</taxon>
        <taxon>Pleosporales</taxon>
        <taxon>Corynesporascaceae</taxon>
        <taxon>Corynespora</taxon>
    </lineage>
</organism>
<evidence type="ECO:0000256" key="3">
    <source>
        <dbReference type="SAM" id="SignalP"/>
    </source>
</evidence>
<dbReference type="InterPro" id="IPR011043">
    <property type="entry name" value="Gal_Oxase/kelch_b-propeller"/>
</dbReference>
<keyword evidence="3" id="KW-0732">Signal</keyword>
<dbReference type="InterPro" id="IPR006652">
    <property type="entry name" value="Kelch_1"/>
</dbReference>
<dbReference type="AlphaFoldDB" id="A0A2T2N7A2"/>
<evidence type="ECO:0000256" key="2">
    <source>
        <dbReference type="ARBA" id="ARBA00022737"/>
    </source>
</evidence>
<dbReference type="STRING" id="1448308.A0A2T2N7A2"/>
<sequence length="345" mass="36932">MNPTLPILFLLFFLSVGHSYPHPASAPSWTPLANIALFPRQEHTTVFLPPSTITILGGIIPGSANSSITTDIVQSYSIPNDTWKSNTPIPLPLNHLNAAVCEGKIYVLGGLAEPMKGVLTWPGVANSWMYDPHLDKWTDIPGLPRGEERGSAAVGVYKDKIYLAGGLSFVDLVETGEQRTVSIVSIYDTAKQQWLEVPSAAKTIPEGRDHAGAAVVGSKMYILGGRDRETKNVKDTVFILDLDDLEMGWGISQTKMPTPRGGIAAGVIGGEVYAFGGEGNAAVESGIFDQVEAYDTVKDEWRSVGRMDIPRHGTYAVGVGKNIYIPGGATVQGGGPVAHFDKFSP</sequence>
<protein>
    <submittedName>
        <fullName evidence="4">Galactose oxidase</fullName>
    </submittedName>
</protein>
<dbReference type="Pfam" id="PF24681">
    <property type="entry name" value="Kelch_KLHDC2_KLHL20_DRC7"/>
    <property type="match status" value="1"/>
</dbReference>
<evidence type="ECO:0000313" key="4">
    <source>
        <dbReference type="EMBL" id="PSN61331.1"/>
    </source>
</evidence>
<keyword evidence="5" id="KW-1185">Reference proteome</keyword>
<dbReference type="SUPFAM" id="SSF50965">
    <property type="entry name" value="Galactose oxidase, central domain"/>
    <property type="match status" value="1"/>
</dbReference>
<dbReference type="Pfam" id="PF01344">
    <property type="entry name" value="Kelch_1"/>
    <property type="match status" value="1"/>
</dbReference>
<reference evidence="4 5" key="1">
    <citation type="journal article" date="2018" name="Front. Microbiol.">
        <title>Genome-Wide Analysis of Corynespora cassiicola Leaf Fall Disease Putative Effectors.</title>
        <authorList>
            <person name="Lopez D."/>
            <person name="Ribeiro S."/>
            <person name="Label P."/>
            <person name="Fumanal B."/>
            <person name="Venisse J.S."/>
            <person name="Kohler A."/>
            <person name="de Oliveira R.R."/>
            <person name="Labutti K."/>
            <person name="Lipzen A."/>
            <person name="Lail K."/>
            <person name="Bauer D."/>
            <person name="Ohm R.A."/>
            <person name="Barry K.W."/>
            <person name="Spatafora J."/>
            <person name="Grigoriev I.V."/>
            <person name="Martin F.M."/>
            <person name="Pujade-Renaud V."/>
        </authorList>
    </citation>
    <scope>NUCLEOTIDE SEQUENCE [LARGE SCALE GENOMIC DNA]</scope>
    <source>
        <strain evidence="4 5">Philippines</strain>
    </source>
</reference>
<dbReference type="InterPro" id="IPR015915">
    <property type="entry name" value="Kelch-typ_b-propeller"/>
</dbReference>
<evidence type="ECO:0000256" key="1">
    <source>
        <dbReference type="ARBA" id="ARBA00022441"/>
    </source>
</evidence>
<dbReference type="Gene3D" id="2.120.10.80">
    <property type="entry name" value="Kelch-type beta propeller"/>
    <property type="match status" value="2"/>
</dbReference>
<dbReference type="Proteomes" id="UP000240883">
    <property type="component" value="Unassembled WGS sequence"/>
</dbReference>